<feature type="non-terminal residue" evidence="2">
    <location>
        <position position="1"/>
    </location>
</feature>
<dbReference type="InterPro" id="IPR010730">
    <property type="entry name" value="HET"/>
</dbReference>
<feature type="domain" description="Heterokaryon incompatibility" evidence="1">
    <location>
        <begin position="32"/>
        <end position="120"/>
    </location>
</feature>
<feature type="non-terminal residue" evidence="2">
    <location>
        <position position="123"/>
    </location>
</feature>
<protein>
    <submittedName>
        <fullName evidence="2">HET-domain-containing protein</fullName>
    </submittedName>
</protein>
<dbReference type="Proteomes" id="UP000799777">
    <property type="component" value="Unassembled WGS sequence"/>
</dbReference>
<organism evidence="2 3">
    <name type="scientific">Setomelanomma holmii</name>
    <dbReference type="NCBI Taxonomy" id="210430"/>
    <lineage>
        <taxon>Eukaryota</taxon>
        <taxon>Fungi</taxon>
        <taxon>Dikarya</taxon>
        <taxon>Ascomycota</taxon>
        <taxon>Pezizomycotina</taxon>
        <taxon>Dothideomycetes</taxon>
        <taxon>Pleosporomycetidae</taxon>
        <taxon>Pleosporales</taxon>
        <taxon>Pleosporineae</taxon>
        <taxon>Phaeosphaeriaceae</taxon>
        <taxon>Setomelanomma</taxon>
    </lineage>
</organism>
<name>A0A9P4H5E8_9PLEO</name>
<evidence type="ECO:0000313" key="2">
    <source>
        <dbReference type="EMBL" id="KAF2027322.1"/>
    </source>
</evidence>
<keyword evidence="3" id="KW-1185">Reference proteome</keyword>
<dbReference type="InterPro" id="IPR052895">
    <property type="entry name" value="HetReg/Transcr_Mod"/>
</dbReference>
<evidence type="ECO:0000313" key="3">
    <source>
        <dbReference type="Proteomes" id="UP000799777"/>
    </source>
</evidence>
<proteinExistence type="predicted"/>
<dbReference type="OrthoDB" id="2157530at2759"/>
<accession>A0A9P4H5E8</accession>
<dbReference type="PANTHER" id="PTHR24148">
    <property type="entry name" value="ANKYRIN REPEAT DOMAIN-CONTAINING PROTEIN 39 HOMOLOG-RELATED"/>
    <property type="match status" value="1"/>
</dbReference>
<gene>
    <name evidence="2" type="ORF">EK21DRAFT_19563</name>
</gene>
<comment type="caution">
    <text evidence="2">The sequence shown here is derived from an EMBL/GenBank/DDBJ whole genome shotgun (WGS) entry which is preliminary data.</text>
</comment>
<dbReference type="AlphaFoldDB" id="A0A9P4H5E8"/>
<dbReference type="Pfam" id="PF06985">
    <property type="entry name" value="HET"/>
    <property type="match status" value="1"/>
</dbReference>
<evidence type="ECO:0000259" key="1">
    <source>
        <dbReference type="Pfam" id="PF06985"/>
    </source>
</evidence>
<dbReference type="EMBL" id="ML978228">
    <property type="protein sequence ID" value="KAF2027322.1"/>
    <property type="molecule type" value="Genomic_DNA"/>
</dbReference>
<dbReference type="PANTHER" id="PTHR24148:SF73">
    <property type="entry name" value="HET DOMAIN PROTEIN (AFU_ORTHOLOGUE AFUA_8G01020)"/>
    <property type="match status" value="1"/>
</dbReference>
<sequence>RLLLIQPGHYDDPLRLSLIHSFPAHCRNELTALSYTWGSARNMRLVECNDEGESILLTRNCENAVRRLRSTTRQEAYWIDAICINQDDVLEREVQVRGMGDIYRAAADVVVYLGEEDEQSQLA</sequence>
<reference evidence="2" key="1">
    <citation type="journal article" date="2020" name="Stud. Mycol.">
        <title>101 Dothideomycetes genomes: a test case for predicting lifestyles and emergence of pathogens.</title>
        <authorList>
            <person name="Haridas S."/>
            <person name="Albert R."/>
            <person name="Binder M."/>
            <person name="Bloem J."/>
            <person name="Labutti K."/>
            <person name="Salamov A."/>
            <person name="Andreopoulos B."/>
            <person name="Baker S."/>
            <person name="Barry K."/>
            <person name="Bills G."/>
            <person name="Bluhm B."/>
            <person name="Cannon C."/>
            <person name="Castanera R."/>
            <person name="Culley D."/>
            <person name="Daum C."/>
            <person name="Ezra D."/>
            <person name="Gonzalez J."/>
            <person name="Henrissat B."/>
            <person name="Kuo A."/>
            <person name="Liang C."/>
            <person name="Lipzen A."/>
            <person name="Lutzoni F."/>
            <person name="Magnuson J."/>
            <person name="Mondo S."/>
            <person name="Nolan M."/>
            <person name="Ohm R."/>
            <person name="Pangilinan J."/>
            <person name="Park H.-J."/>
            <person name="Ramirez L."/>
            <person name="Alfaro M."/>
            <person name="Sun H."/>
            <person name="Tritt A."/>
            <person name="Yoshinaga Y."/>
            <person name="Zwiers L.-H."/>
            <person name="Turgeon B."/>
            <person name="Goodwin S."/>
            <person name="Spatafora J."/>
            <person name="Crous P."/>
            <person name="Grigoriev I."/>
        </authorList>
    </citation>
    <scope>NUCLEOTIDE SEQUENCE</scope>
    <source>
        <strain evidence="2">CBS 110217</strain>
    </source>
</reference>